<protein>
    <submittedName>
        <fullName evidence="3">Acyltransferase</fullName>
    </submittedName>
</protein>
<dbReference type="Proteomes" id="UP001156690">
    <property type="component" value="Unassembled WGS sequence"/>
</dbReference>
<feature type="transmembrane region" description="Helical" evidence="1">
    <location>
        <begin position="203"/>
        <end position="221"/>
    </location>
</feature>
<dbReference type="EMBL" id="BSNX01000055">
    <property type="protein sequence ID" value="GLQ74379.1"/>
    <property type="molecule type" value="Genomic_DNA"/>
</dbReference>
<feature type="domain" description="Acyltransferase 3" evidence="2">
    <location>
        <begin position="1"/>
        <end position="347"/>
    </location>
</feature>
<dbReference type="AlphaFoldDB" id="A0AAV5NV07"/>
<dbReference type="GO" id="GO:0016747">
    <property type="term" value="F:acyltransferase activity, transferring groups other than amino-acyl groups"/>
    <property type="evidence" value="ECO:0007669"/>
    <property type="project" value="InterPro"/>
</dbReference>
<evidence type="ECO:0000313" key="3">
    <source>
        <dbReference type="EMBL" id="GLQ74379.1"/>
    </source>
</evidence>
<evidence type="ECO:0000256" key="1">
    <source>
        <dbReference type="SAM" id="Phobius"/>
    </source>
</evidence>
<accession>A0AAV5NV07</accession>
<feature type="transmembrane region" description="Helical" evidence="1">
    <location>
        <begin position="329"/>
        <end position="355"/>
    </location>
</feature>
<keyword evidence="1" id="KW-0472">Membrane</keyword>
<sequence>MFVVLYHARLVLFPQWKSPIADYTYFLERGYIWVDLFFILSGYVMIHVYRNTFKDGVTLSNWRQFMWLRFSRIYPLFLITLLTLIAWESFKASEGILFYAGPLAESWGLAGQAPFEGPYNRGDAILSNLLMLQSMETSGGLSWNISSWSLSIEWLVYLCFPAMAVSLLKPFGRSYVIPVLALLMVYALVAQSNSLDHTKSAEALIRGASGFMLGAWMCSNINNSWMARCQGGFWVWAMIAGVVFSMHFRSSQLSLMSTYVFMTLLVGISAVQMQPKQLFIRILDNRFTQFLGDISYSVYLWHAVLLLAGTEVIHYIAPEKLAWWYEQTSWTAGLIGITLFLAITVAVSTLSYHGIERPAQRWLRNLSQGKYVQKTKTTVSAKTQN</sequence>
<gene>
    <name evidence="3" type="ORF">GCM10007932_37400</name>
</gene>
<dbReference type="InterPro" id="IPR050879">
    <property type="entry name" value="Acyltransferase_3"/>
</dbReference>
<keyword evidence="1" id="KW-0812">Transmembrane</keyword>
<name>A0AAV5NV07_9VIBR</name>
<feature type="transmembrane region" description="Helical" evidence="1">
    <location>
        <begin position="294"/>
        <end position="317"/>
    </location>
</feature>
<evidence type="ECO:0000259" key="2">
    <source>
        <dbReference type="Pfam" id="PF01757"/>
    </source>
</evidence>
<feature type="transmembrane region" description="Helical" evidence="1">
    <location>
        <begin position="145"/>
        <end position="168"/>
    </location>
</feature>
<comment type="caution">
    <text evidence="3">The sequence shown here is derived from an EMBL/GenBank/DDBJ whole genome shotgun (WGS) entry which is preliminary data.</text>
</comment>
<dbReference type="PANTHER" id="PTHR23028:SF53">
    <property type="entry name" value="ACYL_TRANSF_3 DOMAIN-CONTAINING PROTEIN"/>
    <property type="match status" value="1"/>
</dbReference>
<proteinExistence type="predicted"/>
<reference evidence="4" key="1">
    <citation type="journal article" date="2019" name="Int. J. Syst. Evol. Microbiol.">
        <title>The Global Catalogue of Microorganisms (GCM) 10K type strain sequencing project: providing services to taxonomists for standard genome sequencing and annotation.</title>
        <authorList>
            <consortium name="The Broad Institute Genomics Platform"/>
            <consortium name="The Broad Institute Genome Sequencing Center for Infectious Disease"/>
            <person name="Wu L."/>
            <person name="Ma J."/>
        </authorList>
    </citation>
    <scope>NUCLEOTIDE SEQUENCE [LARGE SCALE GENOMIC DNA]</scope>
    <source>
        <strain evidence="4">NBRC 15640</strain>
    </source>
</reference>
<feature type="transmembrane region" description="Helical" evidence="1">
    <location>
        <begin position="256"/>
        <end position="273"/>
    </location>
</feature>
<dbReference type="PANTHER" id="PTHR23028">
    <property type="entry name" value="ACETYLTRANSFERASE"/>
    <property type="match status" value="1"/>
</dbReference>
<feature type="transmembrane region" description="Helical" evidence="1">
    <location>
        <begin position="175"/>
        <end position="191"/>
    </location>
</feature>
<evidence type="ECO:0000313" key="4">
    <source>
        <dbReference type="Proteomes" id="UP001156690"/>
    </source>
</evidence>
<keyword evidence="3" id="KW-0808">Transferase</keyword>
<dbReference type="InterPro" id="IPR002656">
    <property type="entry name" value="Acyl_transf_3_dom"/>
</dbReference>
<dbReference type="GO" id="GO:0000271">
    <property type="term" value="P:polysaccharide biosynthetic process"/>
    <property type="evidence" value="ECO:0007669"/>
    <property type="project" value="TreeGrafter"/>
</dbReference>
<feature type="transmembrane region" description="Helical" evidence="1">
    <location>
        <begin position="233"/>
        <end position="250"/>
    </location>
</feature>
<keyword evidence="4" id="KW-1185">Reference proteome</keyword>
<organism evidence="3 4">
    <name type="scientific">Vibrio penaeicida</name>
    <dbReference type="NCBI Taxonomy" id="104609"/>
    <lineage>
        <taxon>Bacteria</taxon>
        <taxon>Pseudomonadati</taxon>
        <taxon>Pseudomonadota</taxon>
        <taxon>Gammaproteobacteria</taxon>
        <taxon>Vibrionales</taxon>
        <taxon>Vibrionaceae</taxon>
        <taxon>Vibrio</taxon>
    </lineage>
</organism>
<keyword evidence="1" id="KW-1133">Transmembrane helix</keyword>
<keyword evidence="3" id="KW-0012">Acyltransferase</keyword>
<dbReference type="GO" id="GO:0016020">
    <property type="term" value="C:membrane"/>
    <property type="evidence" value="ECO:0007669"/>
    <property type="project" value="TreeGrafter"/>
</dbReference>
<feature type="transmembrane region" description="Helical" evidence="1">
    <location>
        <begin position="31"/>
        <end position="49"/>
    </location>
</feature>
<feature type="transmembrane region" description="Helical" evidence="1">
    <location>
        <begin position="70"/>
        <end position="87"/>
    </location>
</feature>
<dbReference type="Pfam" id="PF01757">
    <property type="entry name" value="Acyl_transf_3"/>
    <property type="match status" value="1"/>
</dbReference>